<dbReference type="Proteomes" id="UP000324222">
    <property type="component" value="Unassembled WGS sequence"/>
</dbReference>
<keyword evidence="2" id="KW-1185">Reference proteome</keyword>
<protein>
    <submittedName>
        <fullName evidence="1">Uncharacterized protein</fullName>
    </submittedName>
</protein>
<comment type="caution">
    <text evidence="1">The sequence shown here is derived from an EMBL/GenBank/DDBJ whole genome shotgun (WGS) entry which is preliminary data.</text>
</comment>
<proteinExistence type="predicted"/>
<evidence type="ECO:0000313" key="1">
    <source>
        <dbReference type="EMBL" id="MPC08922.1"/>
    </source>
</evidence>
<reference evidence="1 2" key="1">
    <citation type="submission" date="2019-05" db="EMBL/GenBank/DDBJ databases">
        <title>Another draft genome of Portunus trituberculatus and its Hox gene families provides insights of decapod evolution.</title>
        <authorList>
            <person name="Jeong J.-H."/>
            <person name="Song I."/>
            <person name="Kim S."/>
            <person name="Choi T."/>
            <person name="Kim D."/>
            <person name="Ryu S."/>
            <person name="Kim W."/>
        </authorList>
    </citation>
    <scope>NUCLEOTIDE SEQUENCE [LARGE SCALE GENOMIC DNA]</scope>
    <source>
        <tissue evidence="1">Muscle</tissue>
    </source>
</reference>
<gene>
    <name evidence="1" type="ORF">E2C01_001519</name>
</gene>
<dbReference type="AlphaFoldDB" id="A0A5B7CGU3"/>
<organism evidence="1 2">
    <name type="scientific">Portunus trituberculatus</name>
    <name type="common">Swimming crab</name>
    <name type="synonym">Neptunus trituberculatus</name>
    <dbReference type="NCBI Taxonomy" id="210409"/>
    <lineage>
        <taxon>Eukaryota</taxon>
        <taxon>Metazoa</taxon>
        <taxon>Ecdysozoa</taxon>
        <taxon>Arthropoda</taxon>
        <taxon>Crustacea</taxon>
        <taxon>Multicrustacea</taxon>
        <taxon>Malacostraca</taxon>
        <taxon>Eumalacostraca</taxon>
        <taxon>Eucarida</taxon>
        <taxon>Decapoda</taxon>
        <taxon>Pleocyemata</taxon>
        <taxon>Brachyura</taxon>
        <taxon>Eubrachyura</taxon>
        <taxon>Portunoidea</taxon>
        <taxon>Portunidae</taxon>
        <taxon>Portuninae</taxon>
        <taxon>Portunus</taxon>
    </lineage>
</organism>
<dbReference type="EMBL" id="VSRR010000049">
    <property type="protein sequence ID" value="MPC08922.1"/>
    <property type="molecule type" value="Genomic_DNA"/>
</dbReference>
<evidence type="ECO:0000313" key="2">
    <source>
        <dbReference type="Proteomes" id="UP000324222"/>
    </source>
</evidence>
<accession>A0A5B7CGU3</accession>
<sequence length="115" mass="12409">MFPPRALISPGRCFDAAASPFTTSVNVSQYLGCAPLHVPLRPPTLPLPHSCQMSLDLKRKSQGSPNVHVWSARRVSSAPLISPHCQKALFVKYTIDSCSSFIVSCYAVGLVVLAL</sequence>
<name>A0A5B7CGU3_PORTR</name>